<comment type="caution">
    <text evidence="2">The sequence shown here is derived from an EMBL/GenBank/DDBJ whole genome shotgun (WGS) entry which is preliminary data.</text>
</comment>
<keyword evidence="3" id="KW-1185">Reference proteome</keyword>
<feature type="region of interest" description="Disordered" evidence="1">
    <location>
        <begin position="52"/>
        <end position="74"/>
    </location>
</feature>
<evidence type="ECO:0000256" key="1">
    <source>
        <dbReference type="SAM" id="MobiDB-lite"/>
    </source>
</evidence>
<proteinExistence type="predicted"/>
<dbReference type="EMBL" id="JARK01001369">
    <property type="protein sequence ID" value="EYC16667.1"/>
    <property type="molecule type" value="Genomic_DNA"/>
</dbReference>
<organism evidence="2 3">
    <name type="scientific">Ancylostoma ceylanicum</name>
    <dbReference type="NCBI Taxonomy" id="53326"/>
    <lineage>
        <taxon>Eukaryota</taxon>
        <taxon>Metazoa</taxon>
        <taxon>Ecdysozoa</taxon>
        <taxon>Nematoda</taxon>
        <taxon>Chromadorea</taxon>
        <taxon>Rhabditida</taxon>
        <taxon>Rhabditina</taxon>
        <taxon>Rhabditomorpha</taxon>
        <taxon>Strongyloidea</taxon>
        <taxon>Ancylostomatidae</taxon>
        <taxon>Ancylostomatinae</taxon>
        <taxon>Ancylostoma</taxon>
    </lineage>
</organism>
<accession>A0A016UP78</accession>
<reference evidence="3" key="1">
    <citation type="journal article" date="2015" name="Nat. Genet.">
        <title>The genome and transcriptome of the zoonotic hookworm Ancylostoma ceylanicum identify infection-specific gene families.</title>
        <authorList>
            <person name="Schwarz E.M."/>
            <person name="Hu Y."/>
            <person name="Antoshechkin I."/>
            <person name="Miller M.M."/>
            <person name="Sternberg P.W."/>
            <person name="Aroian R.V."/>
        </authorList>
    </citation>
    <scope>NUCLEOTIDE SEQUENCE</scope>
    <source>
        <strain evidence="3">HY135</strain>
    </source>
</reference>
<evidence type="ECO:0000313" key="2">
    <source>
        <dbReference type="EMBL" id="EYC16667.1"/>
    </source>
</evidence>
<protein>
    <submittedName>
        <fullName evidence="2">Uncharacterized protein</fullName>
    </submittedName>
</protein>
<dbReference type="Proteomes" id="UP000024635">
    <property type="component" value="Unassembled WGS sequence"/>
</dbReference>
<dbReference type="AlphaFoldDB" id="A0A016UP78"/>
<gene>
    <name evidence="2" type="primary">Acey_s0033.g2774</name>
    <name evidence="2" type="ORF">Y032_0033g2774</name>
</gene>
<sequence length="74" mass="8343">MAILKNSQLSRTSLRFSCSLGQPSPQDSINPALSPSSSILYPTTRYLEVMHPSRARQEDYNNSGSQPVRDRYQL</sequence>
<name>A0A016UP78_9BILA</name>
<evidence type="ECO:0000313" key="3">
    <source>
        <dbReference type="Proteomes" id="UP000024635"/>
    </source>
</evidence>